<evidence type="ECO:0000259" key="1">
    <source>
        <dbReference type="Pfam" id="PF00557"/>
    </source>
</evidence>
<dbReference type="Gene3D" id="3.90.230.10">
    <property type="entry name" value="Creatinase/methionine aminopeptidase superfamily"/>
    <property type="match status" value="1"/>
</dbReference>
<dbReference type="Gene3D" id="3.40.350.10">
    <property type="entry name" value="Creatinase/prolidase N-terminal domain"/>
    <property type="match status" value="2"/>
</dbReference>
<gene>
    <name evidence="2" type="ORF">IAA86_00195</name>
</gene>
<evidence type="ECO:0000313" key="3">
    <source>
        <dbReference type="Proteomes" id="UP000886865"/>
    </source>
</evidence>
<sequence>MEDVKKYYKKLLDSNKEAYALLKSADEYFSSHYIGSPLNILTGFSGTTAEAIINYKGEITIFVDPRYHQQADLETKGKNIEVVKMGFGESFSNSIAKKLGGRELFVNSSVGLLFCEKLKDAGVKIIPYEDFCEFGQNKNINLKSKIFSLNGLKSTQDKILELKKHVNERYYLITSLDETAYITNLRSFQMVETSTFKSKLLIDFEGESILFCDEKIEKLPQTLVQMPLCKFREIIKNIDEKILFNKSSITLEDFNLLKNPLAARVNYIAKLASIKEKAEIEHLKSAFFRLDCALKSFKGKIKAGLSEYELKEIFEDELLKYGAKATSFKTILAIGDNSCSIHYSNYDKNKILKDGDLILLDCGGYYEMGLATDITRVFLCGTKATKKQKEIYSATLKAFLNCYYSKESSGSALDKIARKILKPYEKQGFYFPHSLGHGIGIPVHQAPPIISSYKDKKFPLYKNMTHTIEPGLYCENEPHKFGIRLENSVYVTARGKRESFSHFEFEEKLIDRELLTKKEQKWLDLWQNKWAEICERDIKEQ</sequence>
<dbReference type="Pfam" id="PF16189">
    <property type="entry name" value="Creatinase_N_2"/>
    <property type="match status" value="1"/>
</dbReference>
<dbReference type="InterPro" id="IPR050422">
    <property type="entry name" value="X-Pro_aminopeptidase_P"/>
</dbReference>
<dbReference type="InterPro" id="IPR036005">
    <property type="entry name" value="Creatinase/aminopeptidase-like"/>
</dbReference>
<dbReference type="PANTHER" id="PTHR43763">
    <property type="entry name" value="XAA-PRO AMINOPEPTIDASE 1"/>
    <property type="match status" value="1"/>
</dbReference>
<protein>
    <submittedName>
        <fullName evidence="2">Aminopeptidase P family protein</fullName>
    </submittedName>
</protein>
<accession>A0A9D1FH45</accession>
<keyword evidence="2" id="KW-0378">Hydrolase</keyword>
<dbReference type="EMBL" id="DVJQ01000002">
    <property type="protein sequence ID" value="HIS73424.1"/>
    <property type="molecule type" value="Genomic_DNA"/>
</dbReference>
<proteinExistence type="predicted"/>
<name>A0A9D1FH45_9BACT</name>
<feature type="domain" description="Peptidase M24" evidence="1">
    <location>
        <begin position="291"/>
        <end position="493"/>
    </location>
</feature>
<organism evidence="2 3">
    <name type="scientific">Candidatus Galligastranaerophilus intestinavium</name>
    <dbReference type="NCBI Taxonomy" id="2840836"/>
    <lineage>
        <taxon>Bacteria</taxon>
        <taxon>Candidatus Galligastranaerophilus</taxon>
    </lineage>
</organism>
<dbReference type="PANTHER" id="PTHR43763:SF6">
    <property type="entry name" value="XAA-PRO AMINOPEPTIDASE 1"/>
    <property type="match status" value="1"/>
</dbReference>
<reference evidence="2" key="1">
    <citation type="submission" date="2020-10" db="EMBL/GenBank/DDBJ databases">
        <authorList>
            <person name="Gilroy R."/>
        </authorList>
    </citation>
    <scope>NUCLEOTIDE SEQUENCE</scope>
    <source>
        <strain evidence="2">CHK152-2871</strain>
    </source>
</reference>
<comment type="caution">
    <text evidence="2">The sequence shown here is derived from an EMBL/GenBank/DDBJ whole genome shotgun (WGS) entry which is preliminary data.</text>
</comment>
<dbReference type="InterPro" id="IPR000994">
    <property type="entry name" value="Pept_M24"/>
</dbReference>
<keyword evidence="2" id="KW-0645">Protease</keyword>
<dbReference type="GO" id="GO:0004177">
    <property type="term" value="F:aminopeptidase activity"/>
    <property type="evidence" value="ECO:0007669"/>
    <property type="project" value="UniProtKB-KW"/>
</dbReference>
<reference evidence="2" key="2">
    <citation type="journal article" date="2021" name="PeerJ">
        <title>Extensive microbial diversity within the chicken gut microbiome revealed by metagenomics and culture.</title>
        <authorList>
            <person name="Gilroy R."/>
            <person name="Ravi A."/>
            <person name="Getino M."/>
            <person name="Pursley I."/>
            <person name="Horton D.L."/>
            <person name="Alikhan N.F."/>
            <person name="Baker D."/>
            <person name="Gharbi K."/>
            <person name="Hall N."/>
            <person name="Watson M."/>
            <person name="Adriaenssens E.M."/>
            <person name="Foster-Nyarko E."/>
            <person name="Jarju S."/>
            <person name="Secka A."/>
            <person name="Antonio M."/>
            <person name="Oren A."/>
            <person name="Chaudhuri R.R."/>
            <person name="La Ragione R."/>
            <person name="Hildebrand F."/>
            <person name="Pallen M.J."/>
        </authorList>
    </citation>
    <scope>NUCLEOTIDE SEQUENCE</scope>
    <source>
        <strain evidence="2">CHK152-2871</strain>
    </source>
</reference>
<keyword evidence="2" id="KW-0031">Aminopeptidase</keyword>
<dbReference type="SUPFAM" id="SSF55920">
    <property type="entry name" value="Creatinase/aminopeptidase"/>
    <property type="match status" value="1"/>
</dbReference>
<dbReference type="Pfam" id="PF00557">
    <property type="entry name" value="Peptidase_M24"/>
    <property type="match status" value="1"/>
</dbReference>
<dbReference type="AlphaFoldDB" id="A0A9D1FH45"/>
<dbReference type="Proteomes" id="UP000886865">
    <property type="component" value="Unassembled WGS sequence"/>
</dbReference>
<evidence type="ECO:0000313" key="2">
    <source>
        <dbReference type="EMBL" id="HIS73424.1"/>
    </source>
</evidence>
<dbReference type="InterPro" id="IPR029149">
    <property type="entry name" value="Creatin/AminoP/Spt16_N"/>
</dbReference>